<gene>
    <name evidence="2" type="ORF">BJ999_001814</name>
</gene>
<dbReference type="GO" id="GO:0016853">
    <property type="term" value="F:isomerase activity"/>
    <property type="evidence" value="ECO:0007669"/>
    <property type="project" value="UniProtKB-KW"/>
</dbReference>
<protein>
    <submittedName>
        <fullName evidence="2">Mannose-6-phosphate isomerase-like protein (Cupin superfamily)</fullName>
    </submittedName>
</protein>
<dbReference type="InterPro" id="IPR014710">
    <property type="entry name" value="RmlC-like_jellyroll"/>
</dbReference>
<keyword evidence="2" id="KW-0413">Isomerase</keyword>
<evidence type="ECO:0000259" key="1">
    <source>
        <dbReference type="Pfam" id="PF07883"/>
    </source>
</evidence>
<evidence type="ECO:0000313" key="3">
    <source>
        <dbReference type="Proteomes" id="UP000591272"/>
    </source>
</evidence>
<dbReference type="PANTHER" id="PTHR36440:SF1">
    <property type="entry name" value="PUTATIVE (AFU_ORTHOLOGUE AFUA_8G07350)-RELATED"/>
    <property type="match status" value="1"/>
</dbReference>
<evidence type="ECO:0000313" key="2">
    <source>
        <dbReference type="EMBL" id="NYE11518.1"/>
    </source>
</evidence>
<dbReference type="InterPro" id="IPR011051">
    <property type="entry name" value="RmlC_Cupin_sf"/>
</dbReference>
<dbReference type="RefSeq" id="WP_179832884.1">
    <property type="nucleotide sequence ID" value="NZ_BMRD01000012.1"/>
</dbReference>
<dbReference type="Pfam" id="PF07883">
    <property type="entry name" value="Cupin_2"/>
    <property type="match status" value="1"/>
</dbReference>
<dbReference type="InterPro" id="IPR013096">
    <property type="entry name" value="Cupin_2"/>
</dbReference>
<dbReference type="Proteomes" id="UP000591272">
    <property type="component" value="Unassembled WGS sequence"/>
</dbReference>
<organism evidence="2 3">
    <name type="scientific">Actinomadura citrea</name>
    <dbReference type="NCBI Taxonomy" id="46158"/>
    <lineage>
        <taxon>Bacteria</taxon>
        <taxon>Bacillati</taxon>
        <taxon>Actinomycetota</taxon>
        <taxon>Actinomycetes</taxon>
        <taxon>Streptosporangiales</taxon>
        <taxon>Thermomonosporaceae</taxon>
        <taxon>Actinomadura</taxon>
    </lineage>
</organism>
<reference evidence="2 3" key="1">
    <citation type="submission" date="2020-07" db="EMBL/GenBank/DDBJ databases">
        <title>Sequencing the genomes of 1000 actinobacteria strains.</title>
        <authorList>
            <person name="Klenk H.-P."/>
        </authorList>
    </citation>
    <scope>NUCLEOTIDE SEQUENCE [LARGE SCALE GENOMIC DNA]</scope>
    <source>
        <strain evidence="2 3">DSM 43461</strain>
    </source>
</reference>
<keyword evidence="3" id="KW-1185">Reference proteome</keyword>
<comment type="caution">
    <text evidence="2">The sequence shown here is derived from an EMBL/GenBank/DDBJ whole genome shotgun (WGS) entry which is preliminary data.</text>
</comment>
<name>A0A7Y9G7X4_9ACTN</name>
<accession>A0A7Y9G7X4</accession>
<dbReference type="SUPFAM" id="SSF51182">
    <property type="entry name" value="RmlC-like cupins"/>
    <property type="match status" value="1"/>
</dbReference>
<sequence length="170" mass="17923">MTSTPQPGESALLVRGGDGEVLDLPGGGGFGLLTDSEETGAALSASRLTLADGADGALPHRHLRSTEFFYVLAGTAEFLLGDVIQSLGRGDFLVIPPGLPHAFGAARGLDTDLLIGITPGVQRFGYFRMLQRVAKGQDSPEVLAQVQERYDVHLLDSASWQNARKGTFSG</sequence>
<dbReference type="EMBL" id="JACCBT010000001">
    <property type="protein sequence ID" value="NYE11518.1"/>
    <property type="molecule type" value="Genomic_DNA"/>
</dbReference>
<dbReference type="Gene3D" id="2.60.120.10">
    <property type="entry name" value="Jelly Rolls"/>
    <property type="match status" value="1"/>
</dbReference>
<dbReference type="InterPro" id="IPR053146">
    <property type="entry name" value="QDO-like"/>
</dbReference>
<dbReference type="PANTHER" id="PTHR36440">
    <property type="entry name" value="PUTATIVE (AFU_ORTHOLOGUE AFUA_8G07350)-RELATED"/>
    <property type="match status" value="1"/>
</dbReference>
<proteinExistence type="predicted"/>
<dbReference type="AlphaFoldDB" id="A0A7Y9G7X4"/>
<feature type="domain" description="Cupin type-2" evidence="1">
    <location>
        <begin position="48"/>
        <end position="105"/>
    </location>
</feature>